<organism evidence="1 2">
    <name type="scientific">Agathobaculum faecis</name>
    <dbReference type="NCBI Taxonomy" id="2763013"/>
    <lineage>
        <taxon>Bacteria</taxon>
        <taxon>Bacillati</taxon>
        <taxon>Bacillota</taxon>
        <taxon>Clostridia</taxon>
        <taxon>Eubacteriales</taxon>
        <taxon>Butyricicoccaceae</taxon>
        <taxon>Agathobaculum</taxon>
    </lineage>
</organism>
<dbReference type="EMBL" id="JACOPL010000016">
    <property type="protein sequence ID" value="MBC5726464.1"/>
    <property type="molecule type" value="Genomic_DNA"/>
</dbReference>
<comment type="caution">
    <text evidence="1">The sequence shown here is derived from an EMBL/GenBank/DDBJ whole genome shotgun (WGS) entry which is preliminary data.</text>
</comment>
<proteinExistence type="predicted"/>
<dbReference type="AlphaFoldDB" id="A0A923RWZ5"/>
<accession>A0A923RWZ5</accession>
<gene>
    <name evidence="1" type="ORF">H8S45_13475</name>
</gene>
<dbReference type="Proteomes" id="UP000606499">
    <property type="component" value="Unassembled WGS sequence"/>
</dbReference>
<name>A0A923RWZ5_9FIRM</name>
<evidence type="ECO:0000313" key="2">
    <source>
        <dbReference type="Proteomes" id="UP000606499"/>
    </source>
</evidence>
<protein>
    <recommendedName>
        <fullName evidence="3">ApeA N-terminal domain-containing protein</fullName>
    </recommendedName>
</protein>
<sequence length="312" mass="35876">MEQIIKCRSLTAIFQGDKLLLGGPHIVEFDTTDEQKFHIKIEQCGFRMIAITSDRDTSAFDLYAILTRIERLLMLLEGVFIPLSELKLSESDTANEKQLTSFQNNLIKGRLSYFSSADFCNYKVDKLLEFDTILTAELYSKWEQLLVELDLVHQVYLYFLSNSKITVDVKCAFLIELAEPLIEVVKEHTKFFSSLTPGPRGASLKNCLDALITKYGADIFGSELASDYERFLFAMVNSRVRIMHIKREQKGVFFNGNESVLYMLKMNLLYRRIMFEVLGIDEAIYKNSLLKCVSRLDEWNGILKGFLSKLSL</sequence>
<evidence type="ECO:0008006" key="3">
    <source>
        <dbReference type="Google" id="ProtNLM"/>
    </source>
</evidence>
<dbReference type="RefSeq" id="WP_054328118.1">
    <property type="nucleotide sequence ID" value="NZ_JACOPL010000016.1"/>
</dbReference>
<reference evidence="1" key="1">
    <citation type="submission" date="2020-08" db="EMBL/GenBank/DDBJ databases">
        <title>Genome public.</title>
        <authorList>
            <person name="Liu C."/>
            <person name="Sun Q."/>
        </authorList>
    </citation>
    <scope>NUCLEOTIDE SEQUENCE</scope>
    <source>
        <strain evidence="1">NSJ-28</strain>
    </source>
</reference>
<keyword evidence="2" id="KW-1185">Reference proteome</keyword>
<evidence type="ECO:0000313" key="1">
    <source>
        <dbReference type="EMBL" id="MBC5726464.1"/>
    </source>
</evidence>